<accession>A0AAN6GSS0</accession>
<gene>
    <name evidence="8" type="ORF">OC846_002045</name>
</gene>
<dbReference type="PANTHER" id="PTHR33281">
    <property type="entry name" value="UPF0187 PROTEIN YNEE"/>
    <property type="match status" value="1"/>
</dbReference>
<keyword evidence="5" id="KW-0406">Ion transport</keyword>
<evidence type="ECO:0000256" key="7">
    <source>
        <dbReference type="SAM" id="Phobius"/>
    </source>
</evidence>
<dbReference type="AlphaFoldDB" id="A0AAN6GSS0"/>
<keyword evidence="4 7" id="KW-1133">Transmembrane helix</keyword>
<dbReference type="GO" id="GO:0016020">
    <property type="term" value="C:membrane"/>
    <property type="evidence" value="ECO:0007669"/>
    <property type="project" value="UniProtKB-SubCell"/>
</dbReference>
<reference evidence="8" key="1">
    <citation type="journal article" date="2023" name="PhytoFront">
        <title>Draft Genome Resources of Seven Strains of Tilletia horrida, Causal Agent of Kernel Smut of Rice.</title>
        <authorList>
            <person name="Khanal S."/>
            <person name="Antony Babu S."/>
            <person name="Zhou X.G."/>
        </authorList>
    </citation>
    <scope>NUCLEOTIDE SEQUENCE</scope>
    <source>
        <strain evidence="8">TX6</strain>
    </source>
</reference>
<feature type="transmembrane region" description="Helical" evidence="7">
    <location>
        <begin position="51"/>
        <end position="72"/>
    </location>
</feature>
<evidence type="ECO:0000256" key="6">
    <source>
        <dbReference type="ARBA" id="ARBA00023136"/>
    </source>
</evidence>
<keyword evidence="6 7" id="KW-0472">Membrane</keyword>
<proteinExistence type="predicted"/>
<feature type="transmembrane region" description="Helical" evidence="7">
    <location>
        <begin position="78"/>
        <end position="96"/>
    </location>
</feature>
<evidence type="ECO:0000256" key="2">
    <source>
        <dbReference type="ARBA" id="ARBA00022448"/>
    </source>
</evidence>
<dbReference type="InterPro" id="IPR044669">
    <property type="entry name" value="YneE/VCCN1/2-like"/>
</dbReference>
<feature type="transmembrane region" description="Helical" evidence="7">
    <location>
        <begin position="293"/>
        <end position="314"/>
    </location>
</feature>
<evidence type="ECO:0000256" key="5">
    <source>
        <dbReference type="ARBA" id="ARBA00023065"/>
    </source>
</evidence>
<protein>
    <submittedName>
        <fullName evidence="8">Uncharacterized protein</fullName>
    </submittedName>
</protein>
<sequence>MSTFNGSRISSATATRLFRSQQEKQDRKVKLSRTLFFKDVLRFRESVLPRVWTSVLGVTVYATLIAVADLLYGRRWQYSSAIAAPLSLVVGLLIAFRNSTSINDRWNAGLILWLNTMSDARNLMRFLWLNIDIDAPARDGVESRSRDERLARKVAAIRMVLAYLVATKHFLRAEPGINHADLQELLTDDLKSRWLASINRPIEGTGGRTILDGASQYQEDSPLLEATVEEDPTDPALCLPLFILHELAAYVTGVRAAKMMEPAGPAGFSTVNSLLNSLTSNLANLERIANVRLPAIFVIHIKTVVVLYLFSLPLTLVGELSWRMVPFVTIVAFIFIGLEGISAEIEMPFGFDPSDHDLDFYTSQINHEAEHMMEFFSANTPSNE</sequence>
<evidence type="ECO:0000256" key="4">
    <source>
        <dbReference type="ARBA" id="ARBA00022989"/>
    </source>
</evidence>
<keyword evidence="3 7" id="KW-0812">Transmembrane</keyword>
<keyword evidence="9" id="KW-1185">Reference proteome</keyword>
<evidence type="ECO:0000313" key="8">
    <source>
        <dbReference type="EMBL" id="KAK0554569.1"/>
    </source>
</evidence>
<feature type="transmembrane region" description="Helical" evidence="7">
    <location>
        <begin position="320"/>
        <end position="338"/>
    </location>
</feature>
<comment type="subcellular location">
    <subcellularLocation>
        <location evidence="1">Membrane</location>
        <topology evidence="1">Multi-pass membrane protein</topology>
    </subcellularLocation>
</comment>
<comment type="caution">
    <text evidence="8">The sequence shown here is derived from an EMBL/GenBank/DDBJ whole genome shotgun (WGS) entry which is preliminary data.</text>
</comment>
<dbReference type="PANTHER" id="PTHR33281:SF21">
    <property type="entry name" value="MEMBRANE PROTEIN"/>
    <property type="match status" value="1"/>
</dbReference>
<dbReference type="Pfam" id="PF25539">
    <property type="entry name" value="Bestrophin_2"/>
    <property type="match status" value="1"/>
</dbReference>
<dbReference type="Proteomes" id="UP001176517">
    <property type="component" value="Unassembled WGS sequence"/>
</dbReference>
<name>A0AAN6GSS0_9BASI</name>
<dbReference type="GO" id="GO:0005254">
    <property type="term" value="F:chloride channel activity"/>
    <property type="evidence" value="ECO:0007669"/>
    <property type="project" value="InterPro"/>
</dbReference>
<evidence type="ECO:0000256" key="1">
    <source>
        <dbReference type="ARBA" id="ARBA00004141"/>
    </source>
</evidence>
<dbReference type="EMBL" id="JAPDMZ010000036">
    <property type="protein sequence ID" value="KAK0554569.1"/>
    <property type="molecule type" value="Genomic_DNA"/>
</dbReference>
<evidence type="ECO:0000313" key="9">
    <source>
        <dbReference type="Proteomes" id="UP001176517"/>
    </source>
</evidence>
<evidence type="ECO:0000256" key="3">
    <source>
        <dbReference type="ARBA" id="ARBA00022692"/>
    </source>
</evidence>
<keyword evidence="2" id="KW-0813">Transport</keyword>
<organism evidence="8 9">
    <name type="scientific">Tilletia horrida</name>
    <dbReference type="NCBI Taxonomy" id="155126"/>
    <lineage>
        <taxon>Eukaryota</taxon>
        <taxon>Fungi</taxon>
        <taxon>Dikarya</taxon>
        <taxon>Basidiomycota</taxon>
        <taxon>Ustilaginomycotina</taxon>
        <taxon>Exobasidiomycetes</taxon>
        <taxon>Tilletiales</taxon>
        <taxon>Tilletiaceae</taxon>
        <taxon>Tilletia</taxon>
    </lineage>
</organism>